<keyword evidence="3" id="KW-1185">Reference proteome</keyword>
<proteinExistence type="predicted"/>
<evidence type="ECO:0000313" key="3">
    <source>
        <dbReference type="Proteomes" id="UP000799291"/>
    </source>
</evidence>
<protein>
    <submittedName>
        <fullName evidence="2">Diaminopropionate ammonia-lyase family protein</fullName>
    </submittedName>
</protein>
<organism evidence="2 3">
    <name type="scientific">Lentithecium fluviatile CBS 122367</name>
    <dbReference type="NCBI Taxonomy" id="1168545"/>
    <lineage>
        <taxon>Eukaryota</taxon>
        <taxon>Fungi</taxon>
        <taxon>Dikarya</taxon>
        <taxon>Ascomycota</taxon>
        <taxon>Pezizomycotina</taxon>
        <taxon>Dothideomycetes</taxon>
        <taxon>Pleosporomycetidae</taxon>
        <taxon>Pleosporales</taxon>
        <taxon>Massarineae</taxon>
        <taxon>Lentitheciaceae</taxon>
        <taxon>Lentithecium</taxon>
    </lineage>
</organism>
<dbReference type="PANTHER" id="PTHR42937:SF1">
    <property type="entry name" value="DIAMINOPROPIONATE AMMONIA-LYASE"/>
    <property type="match status" value="1"/>
</dbReference>
<dbReference type="SUPFAM" id="SSF53686">
    <property type="entry name" value="Tryptophan synthase beta subunit-like PLP-dependent enzymes"/>
    <property type="match status" value="1"/>
</dbReference>
<sequence>MFLNPSANTWRYQTPPKSTSSESQVLAFHQGLPDYNQTPLVPLPDLAKELGIGHALLKDESNRFGLPAFKILGASWATQKLLAQKCNLPPTSSLQDLGRAASSQNLTLVTCTEGNWGRAIARMSNYLSLSCTIFVPSFMPPTTLLPIALEGANVIITEGSYDDTVRAVRKEAEKEGRLLVMDIGWEGYEEVPQWVVEGYGTMLAETDARIEGLKLPPVTHAIASVGVGSWAQAAVQHYKSASNPHHASVITVEPDTAASLKASLEAGKITSIATGHTIMDGMNCGTVSYTAWPVLKEGVDASVEVSDVEAHRDLIYLHERGVRNGPCGAAPLSALRRLAKEGKLGLGKDSVVVLFSTEGSRAYVAPE</sequence>
<feature type="domain" description="Tryptophan synthase beta chain-like PALP" evidence="1">
    <location>
        <begin position="34"/>
        <end position="355"/>
    </location>
</feature>
<dbReference type="Gene3D" id="3.40.50.1100">
    <property type="match status" value="2"/>
</dbReference>
<accession>A0A6G1JBA4</accession>
<evidence type="ECO:0000313" key="2">
    <source>
        <dbReference type="EMBL" id="KAF2687698.1"/>
    </source>
</evidence>
<dbReference type="EMBL" id="MU005574">
    <property type="protein sequence ID" value="KAF2687698.1"/>
    <property type="molecule type" value="Genomic_DNA"/>
</dbReference>
<reference evidence="2" key="1">
    <citation type="journal article" date="2020" name="Stud. Mycol.">
        <title>101 Dothideomycetes genomes: a test case for predicting lifestyles and emergence of pathogens.</title>
        <authorList>
            <person name="Haridas S."/>
            <person name="Albert R."/>
            <person name="Binder M."/>
            <person name="Bloem J."/>
            <person name="Labutti K."/>
            <person name="Salamov A."/>
            <person name="Andreopoulos B."/>
            <person name="Baker S."/>
            <person name="Barry K."/>
            <person name="Bills G."/>
            <person name="Bluhm B."/>
            <person name="Cannon C."/>
            <person name="Castanera R."/>
            <person name="Culley D."/>
            <person name="Daum C."/>
            <person name="Ezra D."/>
            <person name="Gonzalez J."/>
            <person name="Henrissat B."/>
            <person name="Kuo A."/>
            <person name="Liang C."/>
            <person name="Lipzen A."/>
            <person name="Lutzoni F."/>
            <person name="Magnuson J."/>
            <person name="Mondo S."/>
            <person name="Nolan M."/>
            <person name="Ohm R."/>
            <person name="Pangilinan J."/>
            <person name="Park H.-J."/>
            <person name="Ramirez L."/>
            <person name="Alfaro M."/>
            <person name="Sun H."/>
            <person name="Tritt A."/>
            <person name="Yoshinaga Y."/>
            <person name="Zwiers L.-H."/>
            <person name="Turgeon B."/>
            <person name="Goodwin S."/>
            <person name="Spatafora J."/>
            <person name="Crous P."/>
            <person name="Grigoriev I."/>
        </authorList>
    </citation>
    <scope>NUCLEOTIDE SEQUENCE</scope>
    <source>
        <strain evidence="2">CBS 122367</strain>
    </source>
</reference>
<name>A0A6G1JBA4_9PLEO</name>
<dbReference type="InterPro" id="IPR036052">
    <property type="entry name" value="TrpB-like_PALP_sf"/>
</dbReference>
<keyword evidence="2" id="KW-0456">Lyase</keyword>
<evidence type="ECO:0000259" key="1">
    <source>
        <dbReference type="Pfam" id="PF00291"/>
    </source>
</evidence>
<dbReference type="Proteomes" id="UP000799291">
    <property type="component" value="Unassembled WGS sequence"/>
</dbReference>
<dbReference type="PANTHER" id="PTHR42937">
    <property type="match status" value="1"/>
</dbReference>
<dbReference type="OrthoDB" id="10059875at2759"/>
<gene>
    <name evidence="2" type="ORF">K458DRAFT_295379</name>
</gene>
<dbReference type="Pfam" id="PF00291">
    <property type="entry name" value="PALP"/>
    <property type="match status" value="1"/>
</dbReference>
<dbReference type="NCBIfam" id="NF006058">
    <property type="entry name" value="PRK08206.1"/>
    <property type="match status" value="1"/>
</dbReference>
<dbReference type="InterPro" id="IPR001926">
    <property type="entry name" value="TrpB-like_PALP"/>
</dbReference>
<dbReference type="AlphaFoldDB" id="A0A6G1JBA4"/>
<dbReference type="GO" id="GO:0016829">
    <property type="term" value="F:lyase activity"/>
    <property type="evidence" value="ECO:0007669"/>
    <property type="project" value="UniProtKB-KW"/>
</dbReference>